<gene>
    <name evidence="1" type="ORF">SAMN04487891_10456</name>
    <name evidence="2" type="ORF">SAMN05216293_2546</name>
</gene>
<dbReference type="Proteomes" id="UP000184031">
    <property type="component" value="Unassembled WGS sequence"/>
</dbReference>
<organism evidence="2 3">
    <name type="scientific">Flagellimonas taeanensis</name>
    <dbReference type="NCBI Taxonomy" id="1005926"/>
    <lineage>
        <taxon>Bacteria</taxon>
        <taxon>Pseudomonadati</taxon>
        <taxon>Bacteroidota</taxon>
        <taxon>Flavobacteriia</taxon>
        <taxon>Flavobacteriales</taxon>
        <taxon>Flavobacteriaceae</taxon>
        <taxon>Flagellimonas</taxon>
    </lineage>
</organism>
<evidence type="ECO:0000313" key="4">
    <source>
        <dbReference type="Proteomes" id="UP000198940"/>
    </source>
</evidence>
<protein>
    <submittedName>
        <fullName evidence="2">Transcriptional regulator, AbiEi antitoxin, Type IV TA system</fullName>
    </submittedName>
</protein>
<evidence type="ECO:0000313" key="3">
    <source>
        <dbReference type="Proteomes" id="UP000184031"/>
    </source>
</evidence>
<comment type="caution">
    <text evidence="2">The sequence shown here is derived from an EMBL/GenBank/DDBJ whole genome shotgun (WGS) entry which is preliminary data.</text>
</comment>
<name>A0A1M6XEB2_9FLAO</name>
<evidence type="ECO:0000313" key="2">
    <source>
        <dbReference type="EMBL" id="SHL04324.1"/>
    </source>
</evidence>
<dbReference type="InterPro" id="IPR045738">
    <property type="entry name" value="DUF6088"/>
</dbReference>
<evidence type="ECO:0000313" key="1">
    <source>
        <dbReference type="EMBL" id="SFB95466.1"/>
    </source>
</evidence>
<keyword evidence="4" id="KW-1185">Reference proteome</keyword>
<proteinExistence type="predicted"/>
<sequence>MILLCVFLYEFTCIVYFLSQKRHIFGTFIEFYMSIREKIKEEIEAGRRGRIVMPSDFETKYGVENTKKSLLRLTNDGFLERLARGIYLYPEHDELLGMLYPDIETIAEQIAARDNARIIPTGAQALNLLGLSTQVPLNAVFLTDGSPRKIEIGNRTIKFRKTSPKNLAAKGKFSGLVIQALKELGKDQVTLEDVAIIKEYLKKEEPEHLYHDMKLAPSWIAHLFGDLLAYYYE</sequence>
<dbReference type="AlphaFoldDB" id="A0A1M6XEB2"/>
<dbReference type="Pfam" id="PF19570">
    <property type="entry name" value="DUF6088"/>
    <property type="match status" value="1"/>
</dbReference>
<dbReference type="EMBL" id="FOKU01000004">
    <property type="protein sequence ID" value="SFB95466.1"/>
    <property type="molecule type" value="Genomic_DNA"/>
</dbReference>
<dbReference type="EMBL" id="FRAT01000006">
    <property type="protein sequence ID" value="SHL04324.1"/>
    <property type="molecule type" value="Genomic_DNA"/>
</dbReference>
<reference evidence="2 3" key="1">
    <citation type="submission" date="2016-11" db="EMBL/GenBank/DDBJ databases">
        <authorList>
            <person name="Varghese N."/>
            <person name="Submissions S."/>
        </authorList>
    </citation>
    <scope>NUCLEOTIDE SEQUENCE [LARGE SCALE GENOMIC DNA]</scope>
    <source>
        <strain evidence="2 3">CGMCC 1.12174</strain>
        <strain evidence="1 4">DSM 26351</strain>
    </source>
</reference>
<dbReference type="STRING" id="1055723.SAMN05216293_2546"/>
<dbReference type="Proteomes" id="UP000198940">
    <property type="component" value="Unassembled WGS sequence"/>
</dbReference>
<accession>A0A1M6XEB2</accession>